<gene>
    <name evidence="1" type="ORF">MSPICULIGERA_LOCUS3750</name>
</gene>
<accession>A0AA36C9V0</accession>
<comment type="caution">
    <text evidence="1">The sequence shown here is derived from an EMBL/GenBank/DDBJ whole genome shotgun (WGS) entry which is preliminary data.</text>
</comment>
<organism evidence="1 2">
    <name type="scientific">Mesorhabditis spiculigera</name>
    <dbReference type="NCBI Taxonomy" id="96644"/>
    <lineage>
        <taxon>Eukaryota</taxon>
        <taxon>Metazoa</taxon>
        <taxon>Ecdysozoa</taxon>
        <taxon>Nematoda</taxon>
        <taxon>Chromadorea</taxon>
        <taxon>Rhabditida</taxon>
        <taxon>Rhabditina</taxon>
        <taxon>Rhabditomorpha</taxon>
        <taxon>Rhabditoidea</taxon>
        <taxon>Rhabditidae</taxon>
        <taxon>Mesorhabditinae</taxon>
        <taxon>Mesorhabditis</taxon>
    </lineage>
</organism>
<feature type="non-terminal residue" evidence="1">
    <location>
        <position position="1"/>
    </location>
</feature>
<keyword evidence="2" id="KW-1185">Reference proteome</keyword>
<dbReference type="EMBL" id="CATQJA010000963">
    <property type="protein sequence ID" value="CAJ0565091.1"/>
    <property type="molecule type" value="Genomic_DNA"/>
</dbReference>
<reference evidence="1" key="1">
    <citation type="submission" date="2023-06" db="EMBL/GenBank/DDBJ databases">
        <authorList>
            <person name="Delattre M."/>
        </authorList>
    </citation>
    <scope>NUCLEOTIDE SEQUENCE</scope>
    <source>
        <strain evidence="1">AF72</strain>
    </source>
</reference>
<evidence type="ECO:0000313" key="2">
    <source>
        <dbReference type="Proteomes" id="UP001177023"/>
    </source>
</evidence>
<dbReference type="Proteomes" id="UP001177023">
    <property type="component" value="Unassembled WGS sequence"/>
</dbReference>
<evidence type="ECO:0000313" key="1">
    <source>
        <dbReference type="EMBL" id="CAJ0565091.1"/>
    </source>
</evidence>
<protein>
    <submittedName>
        <fullName evidence="1">Uncharacterized protein</fullName>
    </submittedName>
</protein>
<dbReference type="AlphaFoldDB" id="A0AA36C9V0"/>
<sequence length="77" mass="9075">MFQEWAEFLPHCGKAPRVGQQFFEAWNVTKEIVSDTLAKLIVTHRDHHLVFLGHSIIRRWPIPWKIPLDTIMPDSKL</sequence>
<proteinExistence type="predicted"/>
<name>A0AA36C9V0_9BILA</name>